<evidence type="ECO:0000259" key="7">
    <source>
        <dbReference type="PROSITE" id="PS51519"/>
    </source>
</evidence>
<accession>A0A9Q1KMF3</accession>
<keyword evidence="4" id="KW-0238">DNA-binding</keyword>
<protein>
    <recommendedName>
        <fullName evidence="7">RWP-RK domain-containing protein</fullName>
    </recommendedName>
</protein>
<evidence type="ECO:0000256" key="4">
    <source>
        <dbReference type="ARBA" id="ARBA00023125"/>
    </source>
</evidence>
<keyword evidence="6" id="KW-0539">Nucleus</keyword>
<evidence type="ECO:0000256" key="1">
    <source>
        <dbReference type="ARBA" id="ARBA00004049"/>
    </source>
</evidence>
<dbReference type="PANTHER" id="PTHR46373:SF20">
    <property type="entry name" value="PROTEIN RKD1"/>
    <property type="match status" value="1"/>
</dbReference>
<dbReference type="GO" id="GO:0003677">
    <property type="term" value="F:DNA binding"/>
    <property type="evidence" value="ECO:0007669"/>
    <property type="project" value="UniProtKB-KW"/>
</dbReference>
<evidence type="ECO:0000256" key="3">
    <source>
        <dbReference type="ARBA" id="ARBA00023054"/>
    </source>
</evidence>
<dbReference type="GO" id="GO:0003700">
    <property type="term" value="F:DNA-binding transcription factor activity"/>
    <property type="evidence" value="ECO:0007669"/>
    <property type="project" value="InterPro"/>
</dbReference>
<evidence type="ECO:0000256" key="6">
    <source>
        <dbReference type="ARBA" id="ARBA00023242"/>
    </source>
</evidence>
<dbReference type="AlphaFoldDB" id="A0A9Q1KMF3"/>
<dbReference type="OrthoDB" id="6270329at2759"/>
<sequence>MEKQQCQLEWLIFEEQLQRSLEVPMLPSLPPEIDFNCNNLNTNLFLQNPKNNPSNFPQLLDQNLEADFHLWNECPSLCTDDPWKLPIINSQIPPNPNPFFDDYQLFISPNHSNNLNHLSFNDQTLNAVVEEGLIKKRSSDQDQGSVISENKEGLIKTNDIHKQKVSKMEMLKHEEIRKYFDMPISMAAKELKVGLTVLKKRCRELNIRRWPHRKIKSLKALISNVKVLPEMELSSETKKLRQACFKANYKKRRALALLS</sequence>
<keyword evidence="3" id="KW-0175">Coiled coil</keyword>
<dbReference type="Proteomes" id="UP001153076">
    <property type="component" value="Unassembled WGS sequence"/>
</dbReference>
<dbReference type="InterPro" id="IPR003035">
    <property type="entry name" value="RWP-RK_dom"/>
</dbReference>
<organism evidence="8 9">
    <name type="scientific">Carnegiea gigantea</name>
    <dbReference type="NCBI Taxonomy" id="171969"/>
    <lineage>
        <taxon>Eukaryota</taxon>
        <taxon>Viridiplantae</taxon>
        <taxon>Streptophyta</taxon>
        <taxon>Embryophyta</taxon>
        <taxon>Tracheophyta</taxon>
        <taxon>Spermatophyta</taxon>
        <taxon>Magnoliopsida</taxon>
        <taxon>eudicotyledons</taxon>
        <taxon>Gunneridae</taxon>
        <taxon>Pentapetalae</taxon>
        <taxon>Caryophyllales</taxon>
        <taxon>Cactineae</taxon>
        <taxon>Cactaceae</taxon>
        <taxon>Cactoideae</taxon>
        <taxon>Echinocereeae</taxon>
        <taxon>Carnegiea</taxon>
    </lineage>
</organism>
<dbReference type="EMBL" id="JAKOGI010000058">
    <property type="protein sequence ID" value="KAJ8446224.1"/>
    <property type="molecule type" value="Genomic_DNA"/>
</dbReference>
<proteinExistence type="predicted"/>
<keyword evidence="9" id="KW-1185">Reference proteome</keyword>
<comment type="caution">
    <text evidence="8">The sequence shown here is derived from an EMBL/GenBank/DDBJ whole genome shotgun (WGS) entry which is preliminary data.</text>
</comment>
<dbReference type="Pfam" id="PF02042">
    <property type="entry name" value="RWP-RK"/>
    <property type="match status" value="1"/>
</dbReference>
<feature type="domain" description="RWP-RK" evidence="7">
    <location>
        <begin position="156"/>
        <end position="239"/>
    </location>
</feature>
<gene>
    <name evidence="8" type="ORF">Cgig2_015995</name>
</gene>
<name>A0A9Q1KMF3_9CARY</name>
<keyword evidence="2" id="KW-0805">Transcription regulation</keyword>
<evidence type="ECO:0000256" key="2">
    <source>
        <dbReference type="ARBA" id="ARBA00023015"/>
    </source>
</evidence>
<dbReference type="InterPro" id="IPR044607">
    <property type="entry name" value="RKD-like"/>
</dbReference>
<evidence type="ECO:0000313" key="8">
    <source>
        <dbReference type="EMBL" id="KAJ8446224.1"/>
    </source>
</evidence>
<dbReference type="PANTHER" id="PTHR46373">
    <property type="entry name" value="PROTEIN RKD4"/>
    <property type="match status" value="1"/>
</dbReference>
<reference evidence="8" key="1">
    <citation type="submission" date="2022-04" db="EMBL/GenBank/DDBJ databases">
        <title>Carnegiea gigantea Genome sequencing and assembly v2.</title>
        <authorList>
            <person name="Copetti D."/>
            <person name="Sanderson M.J."/>
            <person name="Burquez A."/>
            <person name="Wojciechowski M.F."/>
        </authorList>
    </citation>
    <scope>NUCLEOTIDE SEQUENCE</scope>
    <source>
        <strain evidence="8">SGP5-SGP5p</strain>
        <tissue evidence="8">Aerial part</tissue>
    </source>
</reference>
<dbReference type="PROSITE" id="PS51519">
    <property type="entry name" value="RWP_RK"/>
    <property type="match status" value="1"/>
</dbReference>
<evidence type="ECO:0000256" key="5">
    <source>
        <dbReference type="ARBA" id="ARBA00023163"/>
    </source>
</evidence>
<evidence type="ECO:0000313" key="9">
    <source>
        <dbReference type="Proteomes" id="UP001153076"/>
    </source>
</evidence>
<keyword evidence="5" id="KW-0804">Transcription</keyword>
<comment type="function">
    <text evidence="1">Putative transcription factor.</text>
</comment>